<dbReference type="EMBL" id="LR862137">
    <property type="protein sequence ID" value="CAD1845152.1"/>
    <property type="molecule type" value="Genomic_DNA"/>
</dbReference>
<protein>
    <submittedName>
        <fullName evidence="1">Uncharacterized protein</fullName>
    </submittedName>
</protein>
<accession>A0A6V7QPK3</accession>
<evidence type="ECO:0000313" key="1">
    <source>
        <dbReference type="EMBL" id="CAD1845152.1"/>
    </source>
</evidence>
<name>A0A6V7QPK3_ANACO</name>
<sequence length="153" mass="16771">MSPETKIKQIQYLASLLLPTRPWLVLKKRPLTADNPLKRGLLTENIDRMLYGMEEKTVDHLFTQCVFSKFLSLMAFERIQSMNLECTELMHAPSPSTAVERAVIVIARGVVGPVLAATGEGALVGVVHKGAGSEVADRLAATENVDEAKALRK</sequence>
<reference evidence="1" key="1">
    <citation type="submission" date="2020-07" db="EMBL/GenBank/DDBJ databases">
        <authorList>
            <person name="Lin J."/>
        </authorList>
    </citation>
    <scope>NUCLEOTIDE SEQUENCE</scope>
</reference>
<proteinExistence type="predicted"/>
<dbReference type="AlphaFoldDB" id="A0A6V7QPK3"/>
<gene>
    <name evidence="1" type="ORF">CB5_LOCUS28363</name>
</gene>
<organism evidence="1">
    <name type="scientific">Ananas comosus var. bracteatus</name>
    <name type="common">red pineapple</name>
    <dbReference type="NCBI Taxonomy" id="296719"/>
    <lineage>
        <taxon>Eukaryota</taxon>
        <taxon>Viridiplantae</taxon>
        <taxon>Streptophyta</taxon>
        <taxon>Embryophyta</taxon>
        <taxon>Tracheophyta</taxon>
        <taxon>Spermatophyta</taxon>
        <taxon>Magnoliopsida</taxon>
        <taxon>Liliopsida</taxon>
        <taxon>Poales</taxon>
        <taxon>Bromeliaceae</taxon>
        <taxon>Bromelioideae</taxon>
        <taxon>Ananas</taxon>
    </lineage>
</organism>